<keyword evidence="6" id="KW-1185">Reference proteome</keyword>
<dbReference type="EMBL" id="BMLG01000012">
    <property type="protein sequence ID" value="GGM35352.1"/>
    <property type="molecule type" value="Genomic_DNA"/>
</dbReference>
<dbReference type="OrthoDB" id="242546at2"/>
<dbReference type="PANTHER" id="PTHR32089">
    <property type="entry name" value="METHYL-ACCEPTING CHEMOTAXIS PROTEIN MCPB"/>
    <property type="match status" value="1"/>
</dbReference>
<dbReference type="SMART" id="SM00283">
    <property type="entry name" value="MA"/>
    <property type="match status" value="1"/>
</dbReference>
<keyword evidence="3" id="KW-0472">Membrane</keyword>
<dbReference type="GO" id="GO:0016020">
    <property type="term" value="C:membrane"/>
    <property type="evidence" value="ECO:0007669"/>
    <property type="project" value="InterPro"/>
</dbReference>
<reference evidence="5" key="2">
    <citation type="submission" date="2020-09" db="EMBL/GenBank/DDBJ databases">
        <authorList>
            <person name="Sun Q."/>
            <person name="Zhou Y."/>
        </authorList>
    </citation>
    <scope>NUCLEOTIDE SEQUENCE</scope>
    <source>
        <strain evidence="5">CGMCC 1.6333</strain>
    </source>
</reference>
<keyword evidence="1 2" id="KW-0807">Transducer</keyword>
<feature type="transmembrane region" description="Helical" evidence="3">
    <location>
        <begin position="42"/>
        <end position="60"/>
    </location>
</feature>
<feature type="transmembrane region" description="Helical" evidence="3">
    <location>
        <begin position="146"/>
        <end position="164"/>
    </location>
</feature>
<dbReference type="Gene3D" id="1.10.287.950">
    <property type="entry name" value="Methyl-accepting chemotaxis protein"/>
    <property type="match status" value="1"/>
</dbReference>
<evidence type="ECO:0000313" key="5">
    <source>
        <dbReference type="EMBL" id="GGM35352.1"/>
    </source>
</evidence>
<comment type="caution">
    <text evidence="5">The sequence shown here is derived from an EMBL/GenBank/DDBJ whole genome shotgun (WGS) entry which is preliminary data.</text>
</comment>
<dbReference type="InterPro" id="IPR004089">
    <property type="entry name" value="MCPsignal_dom"/>
</dbReference>
<dbReference type="AlphaFoldDB" id="A0A917WV67"/>
<keyword evidence="3" id="KW-1133">Transmembrane helix</keyword>
<dbReference type="Pfam" id="PF00015">
    <property type="entry name" value="MCPsignal"/>
    <property type="match status" value="1"/>
</dbReference>
<feature type="transmembrane region" description="Helical" evidence="3">
    <location>
        <begin position="92"/>
        <end position="108"/>
    </location>
</feature>
<dbReference type="SUPFAM" id="SSF58104">
    <property type="entry name" value="Methyl-accepting chemotaxis protein (MCP) signaling domain"/>
    <property type="match status" value="1"/>
</dbReference>
<sequence length="489" mass="54128">MNAIDKMKLQELMKKNTLMFVVMAIILAGGAIQSMLTSDTTAMTFYGTELILVVLIYTLLQKVWKKPEYIPYLFVTTFYGSTYLFIFTNGGSAEIVLILFLITVFSTIQMNRILFLYSFVLGIGIIVGNTYSATDGTVLELLNYTVLIYSLLALIFFVMIHLFSQQNKQLSEMLLRSEEDGSEKERQRKVIEQGVTTIVAKISTVNEQLQTNLAAQNEMTVAINEISAGSQTQSEQISSISHNTLQTKQNVDQIKQTSRLLYDESVEASELTENGTVKINDLNNNNQAIEEVINQLNDTFAVLTAKIAETNGFAGTIQEITEQTNLLALNASIEAARAGDAGKGFAVVAEEIRKLADNTQQTTVKISENLSELNTSNQEAIDQMQVTQEKIAFGVTSTKEVTSYFEQIKATMDKLHNELKSFASLAEKVQGQSNEVEGSTNDLAAIIEQASASLQEMSATVTDLTDSNKQLAETMKETVQQAQQIKENF</sequence>
<feature type="domain" description="Methyl-accepting transducer" evidence="4">
    <location>
        <begin position="208"/>
        <end position="458"/>
    </location>
</feature>
<dbReference type="Proteomes" id="UP000618460">
    <property type="component" value="Unassembled WGS sequence"/>
</dbReference>
<protein>
    <recommendedName>
        <fullName evidence="4">Methyl-accepting transducer domain-containing protein</fullName>
    </recommendedName>
</protein>
<proteinExistence type="predicted"/>
<evidence type="ECO:0000256" key="3">
    <source>
        <dbReference type="SAM" id="Phobius"/>
    </source>
</evidence>
<gene>
    <name evidence="5" type="ORF">GCM10011351_21730</name>
</gene>
<evidence type="ECO:0000313" key="6">
    <source>
        <dbReference type="Proteomes" id="UP000618460"/>
    </source>
</evidence>
<dbReference type="RefSeq" id="WP_117155744.1">
    <property type="nucleotide sequence ID" value="NZ_BMLG01000012.1"/>
</dbReference>
<feature type="transmembrane region" description="Helical" evidence="3">
    <location>
        <begin position="16"/>
        <end position="36"/>
    </location>
</feature>
<organism evidence="5 6">
    <name type="scientific">Paraliobacillus quinghaiensis</name>
    <dbReference type="NCBI Taxonomy" id="470815"/>
    <lineage>
        <taxon>Bacteria</taxon>
        <taxon>Bacillati</taxon>
        <taxon>Bacillota</taxon>
        <taxon>Bacilli</taxon>
        <taxon>Bacillales</taxon>
        <taxon>Bacillaceae</taxon>
        <taxon>Paraliobacillus</taxon>
    </lineage>
</organism>
<keyword evidence="3" id="KW-0812">Transmembrane</keyword>
<dbReference type="PROSITE" id="PS50111">
    <property type="entry name" value="CHEMOTAXIS_TRANSDUC_2"/>
    <property type="match status" value="1"/>
</dbReference>
<evidence type="ECO:0000259" key="4">
    <source>
        <dbReference type="PROSITE" id="PS50111"/>
    </source>
</evidence>
<feature type="transmembrane region" description="Helical" evidence="3">
    <location>
        <begin position="115"/>
        <end position="134"/>
    </location>
</feature>
<evidence type="ECO:0000256" key="1">
    <source>
        <dbReference type="ARBA" id="ARBA00023224"/>
    </source>
</evidence>
<evidence type="ECO:0000256" key="2">
    <source>
        <dbReference type="PROSITE-ProRule" id="PRU00284"/>
    </source>
</evidence>
<dbReference type="GO" id="GO:0007165">
    <property type="term" value="P:signal transduction"/>
    <property type="evidence" value="ECO:0007669"/>
    <property type="project" value="UniProtKB-KW"/>
</dbReference>
<dbReference type="PANTHER" id="PTHR32089:SF112">
    <property type="entry name" value="LYSOZYME-LIKE PROTEIN-RELATED"/>
    <property type="match status" value="1"/>
</dbReference>
<reference evidence="5" key="1">
    <citation type="journal article" date="2014" name="Int. J. Syst. Evol. Microbiol.">
        <title>Complete genome sequence of Corynebacterium casei LMG S-19264T (=DSM 44701T), isolated from a smear-ripened cheese.</title>
        <authorList>
            <consortium name="US DOE Joint Genome Institute (JGI-PGF)"/>
            <person name="Walter F."/>
            <person name="Albersmeier A."/>
            <person name="Kalinowski J."/>
            <person name="Ruckert C."/>
        </authorList>
    </citation>
    <scope>NUCLEOTIDE SEQUENCE</scope>
    <source>
        <strain evidence="5">CGMCC 1.6333</strain>
    </source>
</reference>
<accession>A0A917WV67</accession>
<name>A0A917WV67_9BACI</name>